<reference evidence="12" key="1">
    <citation type="journal article" date="2010" name="Science">
        <title>The genome of the Western clawed frog Xenopus tropicalis.</title>
        <authorList>
            <person name="Hellsten U."/>
            <person name="Harland R.M."/>
            <person name="Gilchrist M.J."/>
            <person name="Hendrix D."/>
            <person name="Jurka J."/>
            <person name="Kapitonov V."/>
            <person name="Ovcharenko I."/>
            <person name="Putnam N.H."/>
            <person name="Shu S."/>
            <person name="Taher L."/>
            <person name="Blitz I.L."/>
            <person name="Blumberg B."/>
            <person name="Dichmann D.S."/>
            <person name="Dubchak I."/>
            <person name="Amaya E."/>
            <person name="Detter J.C."/>
            <person name="Fletcher R."/>
            <person name="Gerhard D.S."/>
            <person name="Goodstein D."/>
            <person name="Graves T."/>
            <person name="Grigoriev I.V."/>
            <person name="Grimwood J."/>
            <person name="Kawashima T."/>
            <person name="Lindquist E."/>
            <person name="Lucas S.M."/>
            <person name="Mead P.E."/>
            <person name="Mitros T."/>
            <person name="Ogino H."/>
            <person name="Ohta Y."/>
            <person name="Poliakov A.V."/>
            <person name="Pollet N."/>
            <person name="Robert J."/>
            <person name="Salamov A."/>
            <person name="Sater A.K."/>
            <person name="Schmutz J."/>
            <person name="Terry A."/>
            <person name="Vize P.D."/>
            <person name="Warren W.C."/>
            <person name="Wells D."/>
            <person name="Wills A."/>
            <person name="Wilson R.K."/>
            <person name="Zimmerman L.B."/>
            <person name="Zorn A.M."/>
            <person name="Grainger R."/>
            <person name="Grammer T."/>
            <person name="Khokha M.K."/>
            <person name="Richardson P.M."/>
            <person name="Rokhsar D.S."/>
        </authorList>
    </citation>
    <scope>NUCLEOTIDE SEQUENCE [LARGE SCALE GENOMIC DNA]</scope>
    <source>
        <strain evidence="12">Nigerian</strain>
    </source>
</reference>
<dbReference type="Pfam" id="PF13853">
    <property type="entry name" value="7tm_4"/>
    <property type="match status" value="1"/>
</dbReference>
<evidence type="ECO:0000256" key="9">
    <source>
        <dbReference type="ARBA" id="ARBA00023224"/>
    </source>
</evidence>
<dbReference type="InterPro" id="IPR050516">
    <property type="entry name" value="Olfactory_GPCR"/>
</dbReference>
<feature type="domain" description="G-protein coupled receptors family 1 profile" evidence="11">
    <location>
        <begin position="41"/>
        <end position="290"/>
    </location>
</feature>
<dbReference type="KEGG" id="xtr:100488539"/>
<feature type="transmembrane region" description="Helical" evidence="10">
    <location>
        <begin position="205"/>
        <end position="226"/>
    </location>
</feature>
<name>A0A803JLF2_XENTR</name>
<feature type="transmembrane region" description="Helical" evidence="10">
    <location>
        <begin position="238"/>
        <end position="261"/>
    </location>
</feature>
<evidence type="ECO:0000313" key="15">
    <source>
        <dbReference type="Xenbase" id="XB-GENE-29079247"/>
    </source>
</evidence>
<evidence type="ECO:0000256" key="7">
    <source>
        <dbReference type="ARBA" id="ARBA00023136"/>
    </source>
</evidence>
<gene>
    <name evidence="15" type="primary">or5dn1b</name>
    <name evidence="12 14" type="synonym">LOC100488539</name>
</gene>
<evidence type="ECO:0000259" key="11">
    <source>
        <dbReference type="PROSITE" id="PS50262"/>
    </source>
</evidence>
<keyword evidence="8" id="KW-0675">Receptor</keyword>
<feature type="transmembrane region" description="Helical" evidence="10">
    <location>
        <begin position="141"/>
        <end position="162"/>
    </location>
</feature>
<dbReference type="SUPFAM" id="SSF81321">
    <property type="entry name" value="Family A G protein-coupled receptor-like"/>
    <property type="match status" value="1"/>
</dbReference>
<comment type="subcellular location">
    <subcellularLocation>
        <location evidence="1">Cell membrane</location>
        <topology evidence="1">Multi-pass membrane protein</topology>
    </subcellularLocation>
</comment>
<dbReference type="AGR" id="Xenbase:XB-GENE-29079247"/>
<feature type="transmembrane region" description="Helical" evidence="10">
    <location>
        <begin position="62"/>
        <end position="86"/>
    </location>
</feature>
<evidence type="ECO:0000256" key="10">
    <source>
        <dbReference type="SAM" id="Phobius"/>
    </source>
</evidence>
<dbReference type="InterPro" id="IPR000725">
    <property type="entry name" value="Olfact_rcpt"/>
</dbReference>
<reference evidence="14" key="3">
    <citation type="submission" date="2025-04" db="UniProtKB">
        <authorList>
            <consortium name="RefSeq"/>
        </authorList>
    </citation>
    <scope>IDENTIFICATION</scope>
    <source>
        <strain evidence="14">Nigerian</strain>
        <tissue evidence="14">Liver and blood</tissue>
    </source>
</reference>
<evidence type="ECO:0000256" key="8">
    <source>
        <dbReference type="ARBA" id="ARBA00023170"/>
    </source>
</evidence>
<dbReference type="PROSITE" id="PS50262">
    <property type="entry name" value="G_PROTEIN_RECEP_F1_2"/>
    <property type="match status" value="1"/>
</dbReference>
<organism evidence="12">
    <name type="scientific">Xenopus tropicalis</name>
    <name type="common">Western clawed frog</name>
    <name type="synonym">Silurana tropicalis</name>
    <dbReference type="NCBI Taxonomy" id="8364"/>
    <lineage>
        <taxon>Eukaryota</taxon>
        <taxon>Metazoa</taxon>
        <taxon>Chordata</taxon>
        <taxon>Craniata</taxon>
        <taxon>Vertebrata</taxon>
        <taxon>Euteleostomi</taxon>
        <taxon>Amphibia</taxon>
        <taxon>Batrachia</taxon>
        <taxon>Anura</taxon>
        <taxon>Pipoidea</taxon>
        <taxon>Pipidae</taxon>
        <taxon>Xenopodinae</taxon>
        <taxon>Xenopus</taxon>
        <taxon>Silurana</taxon>
    </lineage>
</organism>
<dbReference type="PRINTS" id="PR00245">
    <property type="entry name" value="OLFACTORYR"/>
</dbReference>
<dbReference type="AlphaFoldDB" id="A0A803JLF2"/>
<dbReference type="OrthoDB" id="9444602at2759"/>
<dbReference type="GeneTree" id="ENSGT01140000282524"/>
<dbReference type="OMA" id="EGSIMAM"/>
<evidence type="ECO:0000256" key="5">
    <source>
        <dbReference type="ARBA" id="ARBA00022989"/>
    </source>
</evidence>
<dbReference type="GO" id="GO:0004984">
    <property type="term" value="F:olfactory receptor activity"/>
    <property type="evidence" value="ECO:0000318"/>
    <property type="project" value="GO_Central"/>
</dbReference>
<keyword evidence="2" id="KW-1003">Cell membrane</keyword>
<dbReference type="RefSeq" id="XP_031746853.1">
    <property type="nucleotide sequence ID" value="XM_031890993.1"/>
</dbReference>
<reference evidence="12" key="2">
    <citation type="submission" date="2021-03" db="UniProtKB">
        <authorList>
            <consortium name="Ensembl"/>
        </authorList>
    </citation>
    <scope>IDENTIFICATION</scope>
</reference>
<accession>A0A803JLF2</accession>
<sequence length="305" mass="34059">MEKENSSSVTEFILLGLSENPEQKSPLSALFLTIYLVTVLGNSLILSLIFMTPELQTPMYFFLGNLSFVDSSFVSVTVPLMVAHLLMEKKSISFQGCMTQLFFFIWTAVMECFVLAIMAYDRLVAITNPLRYLSILSRKTCLSLICFAWILSFLHSLLYTSIISSLDFCGLNKINEHFCDIPPLLALSCSDTASFELLVYTEGSIMAMSPFVFIMVSYFQIIKTILSIHSSSGRSRAFSTCSSHLISVGLYFGTIFASYFHPASAGAVETNRPIALVYSILSPLLNPFIYSLRNQQVKGALRKML</sequence>
<dbReference type="PRINTS" id="PR00237">
    <property type="entry name" value="GPCRRHODOPSN"/>
</dbReference>
<dbReference type="InterPro" id="IPR017452">
    <property type="entry name" value="GPCR_Rhodpsn_7TM"/>
</dbReference>
<dbReference type="Ensembl" id="ENSXETT00000123042">
    <property type="protein sequence ID" value="ENSXETP00000108776"/>
    <property type="gene ID" value="ENSXETG00000046264"/>
</dbReference>
<proteinExistence type="predicted"/>
<dbReference type="GO" id="GO:0005886">
    <property type="term" value="C:plasma membrane"/>
    <property type="evidence" value="ECO:0007669"/>
    <property type="project" value="UniProtKB-SubCell"/>
</dbReference>
<evidence type="ECO:0000313" key="14">
    <source>
        <dbReference type="RefSeq" id="XP_031746853.1"/>
    </source>
</evidence>
<evidence type="ECO:0000256" key="4">
    <source>
        <dbReference type="ARBA" id="ARBA00022725"/>
    </source>
</evidence>
<dbReference type="Proteomes" id="UP000008143">
    <property type="component" value="Chromosome 8"/>
</dbReference>
<dbReference type="FunFam" id="1.20.1070.10:FF:000015">
    <property type="entry name" value="Olfactory receptor"/>
    <property type="match status" value="1"/>
</dbReference>
<evidence type="ECO:0000256" key="6">
    <source>
        <dbReference type="ARBA" id="ARBA00023040"/>
    </source>
</evidence>
<keyword evidence="4" id="KW-0552">Olfaction</keyword>
<keyword evidence="7 10" id="KW-0472">Membrane</keyword>
<keyword evidence="3 10" id="KW-0812">Transmembrane</keyword>
<keyword evidence="5 10" id="KW-1133">Transmembrane helix</keyword>
<evidence type="ECO:0000313" key="12">
    <source>
        <dbReference type="Ensembl" id="ENSXETP00000108776"/>
    </source>
</evidence>
<feature type="transmembrane region" description="Helical" evidence="10">
    <location>
        <begin position="98"/>
        <end position="120"/>
    </location>
</feature>
<feature type="transmembrane region" description="Helical" evidence="10">
    <location>
        <begin position="27"/>
        <end position="50"/>
    </location>
</feature>
<evidence type="ECO:0000313" key="13">
    <source>
        <dbReference type="Proteomes" id="UP000008143"/>
    </source>
</evidence>
<keyword evidence="9" id="KW-0807">Transducer</keyword>
<evidence type="ECO:0000256" key="3">
    <source>
        <dbReference type="ARBA" id="ARBA00022692"/>
    </source>
</evidence>
<keyword evidence="13" id="KW-1185">Reference proteome</keyword>
<dbReference type="GO" id="GO:0004930">
    <property type="term" value="F:G protein-coupled receptor activity"/>
    <property type="evidence" value="ECO:0007669"/>
    <property type="project" value="UniProtKB-KW"/>
</dbReference>
<dbReference type="PANTHER" id="PTHR26452">
    <property type="entry name" value="OLFACTORY RECEPTOR"/>
    <property type="match status" value="1"/>
</dbReference>
<dbReference type="InterPro" id="IPR000276">
    <property type="entry name" value="GPCR_Rhodpsn"/>
</dbReference>
<evidence type="ECO:0000256" key="2">
    <source>
        <dbReference type="ARBA" id="ARBA00022475"/>
    </source>
</evidence>
<evidence type="ECO:0000256" key="1">
    <source>
        <dbReference type="ARBA" id="ARBA00004651"/>
    </source>
</evidence>
<dbReference type="Gene3D" id="1.20.1070.10">
    <property type="entry name" value="Rhodopsin 7-helix transmembrane proteins"/>
    <property type="match status" value="1"/>
</dbReference>
<keyword evidence="6" id="KW-0297">G-protein coupled receptor</keyword>
<dbReference type="GO" id="GO:0005549">
    <property type="term" value="F:odorant binding"/>
    <property type="evidence" value="ECO:0000318"/>
    <property type="project" value="GO_Central"/>
</dbReference>
<feature type="transmembrane region" description="Helical" evidence="10">
    <location>
        <begin position="273"/>
        <end position="292"/>
    </location>
</feature>
<dbReference type="Xenbase" id="XB-GENE-29079247">
    <property type="gene designation" value="or5dn1b"/>
</dbReference>
<keyword evidence="4" id="KW-0716">Sensory transduction</keyword>
<protein>
    <submittedName>
        <fullName evidence="12 14">Olfactory receptor 1G1-like</fullName>
    </submittedName>
</protein>